<reference evidence="2" key="1">
    <citation type="journal article" date="2014" name="Int. J. Syst. Evol. Microbiol.">
        <title>Complete genome sequence of Corynebacterium casei LMG S-19264T (=DSM 44701T), isolated from a smear-ripened cheese.</title>
        <authorList>
            <consortium name="US DOE Joint Genome Institute (JGI-PGF)"/>
            <person name="Walter F."/>
            <person name="Albersmeier A."/>
            <person name="Kalinowski J."/>
            <person name="Ruckert C."/>
        </authorList>
    </citation>
    <scope>NUCLEOTIDE SEQUENCE</scope>
    <source>
        <strain evidence="2">JCM 4790</strain>
    </source>
</reference>
<accession>A0A918KGQ1</accession>
<evidence type="ECO:0000313" key="3">
    <source>
        <dbReference type="Proteomes" id="UP000619244"/>
    </source>
</evidence>
<evidence type="ECO:0000313" key="2">
    <source>
        <dbReference type="EMBL" id="GGX60935.1"/>
    </source>
</evidence>
<organism evidence="2 3">
    <name type="scientific">Streptomyces minutiscleroticus</name>
    <dbReference type="NCBI Taxonomy" id="68238"/>
    <lineage>
        <taxon>Bacteria</taxon>
        <taxon>Bacillati</taxon>
        <taxon>Actinomycetota</taxon>
        <taxon>Actinomycetes</taxon>
        <taxon>Kitasatosporales</taxon>
        <taxon>Streptomycetaceae</taxon>
        <taxon>Streptomyces</taxon>
    </lineage>
</organism>
<feature type="region of interest" description="Disordered" evidence="1">
    <location>
        <begin position="1"/>
        <end position="20"/>
    </location>
</feature>
<dbReference type="EMBL" id="BMVU01000003">
    <property type="protein sequence ID" value="GGX60935.1"/>
    <property type="molecule type" value="Genomic_DNA"/>
</dbReference>
<reference evidence="2" key="2">
    <citation type="submission" date="2020-09" db="EMBL/GenBank/DDBJ databases">
        <authorList>
            <person name="Sun Q."/>
            <person name="Ohkuma M."/>
        </authorList>
    </citation>
    <scope>NUCLEOTIDE SEQUENCE</scope>
    <source>
        <strain evidence="2">JCM 4790</strain>
    </source>
</reference>
<gene>
    <name evidence="2" type="ORF">GCM10010358_14370</name>
</gene>
<proteinExistence type="predicted"/>
<evidence type="ECO:0000256" key="1">
    <source>
        <dbReference type="SAM" id="MobiDB-lite"/>
    </source>
</evidence>
<protein>
    <submittedName>
        <fullName evidence="2">Uncharacterized protein</fullName>
    </submittedName>
</protein>
<keyword evidence="3" id="KW-1185">Reference proteome</keyword>
<sequence length="175" mass="18345">MTDRDSDAVRACLEGGVGPDTPGADGLPLLCAAVAGCDHETVQAPVEGGAGSGFELPDGTTPLLRGVDPGSPAPADAVLGKEPRLRPAEADRERLLDLARHRYGTGAAEELRRRTGAPGPAVRRTVESGWLEARMPWYDRSQFRSYQLMALLFAAPPLLRGHPRAGDLAGVAADG</sequence>
<comment type="caution">
    <text evidence="2">The sequence shown here is derived from an EMBL/GenBank/DDBJ whole genome shotgun (WGS) entry which is preliminary data.</text>
</comment>
<name>A0A918KGQ1_9ACTN</name>
<dbReference type="AlphaFoldDB" id="A0A918KGQ1"/>
<dbReference type="Proteomes" id="UP000619244">
    <property type="component" value="Unassembled WGS sequence"/>
</dbReference>